<evidence type="ECO:0000313" key="11">
    <source>
        <dbReference type="EMBL" id="BBC77464.1"/>
    </source>
</evidence>
<comment type="similarity">
    <text evidence="2 9">Belongs to the universal ribosomal protein uS5 family.</text>
</comment>
<keyword evidence="11" id="KW-0934">Plastid</keyword>
<evidence type="ECO:0000256" key="1">
    <source>
        <dbReference type="ARBA" id="ARBA00004229"/>
    </source>
</evidence>
<name>A0A2Z5ZAU0_9STRA</name>
<dbReference type="NCBIfam" id="TIGR01021">
    <property type="entry name" value="rpsE_bact"/>
    <property type="match status" value="1"/>
</dbReference>
<reference evidence="11" key="1">
    <citation type="submission" date="2018-02" db="EMBL/GenBank/DDBJ databases">
        <title>Evolution and diversity of non-photosynthetic diatom plastid genomes.</title>
        <authorList>
            <person name="Kamikawa R."/>
            <person name="Ishii K."/>
        </authorList>
    </citation>
    <scope>NUCLEOTIDE SEQUENCE</scope>
    <source>
        <strain evidence="11">PL3-2</strain>
    </source>
</reference>
<dbReference type="GO" id="GO:0003735">
    <property type="term" value="F:structural constituent of ribosome"/>
    <property type="evidence" value="ECO:0007669"/>
    <property type="project" value="UniProtKB-UniRule"/>
</dbReference>
<proteinExistence type="inferred from homology"/>
<dbReference type="InterPro" id="IPR013810">
    <property type="entry name" value="Ribosomal_uS5_N"/>
</dbReference>
<evidence type="ECO:0000256" key="9">
    <source>
        <dbReference type="RuleBase" id="RU003823"/>
    </source>
</evidence>
<dbReference type="InterPro" id="IPR005712">
    <property type="entry name" value="Ribosomal_uS5_bac-type"/>
</dbReference>
<evidence type="ECO:0000256" key="2">
    <source>
        <dbReference type="ARBA" id="ARBA00008945"/>
    </source>
</evidence>
<dbReference type="InterPro" id="IPR014721">
    <property type="entry name" value="Ribsml_uS5_D2-typ_fold_subgr"/>
</dbReference>
<evidence type="ECO:0000256" key="3">
    <source>
        <dbReference type="ARBA" id="ARBA00022730"/>
    </source>
</evidence>
<dbReference type="EMBL" id="AP018504">
    <property type="protein sequence ID" value="BBC77464.1"/>
    <property type="molecule type" value="Genomic_DNA"/>
</dbReference>
<dbReference type="InterPro" id="IPR020568">
    <property type="entry name" value="Ribosomal_Su5_D2-typ_SF"/>
</dbReference>
<evidence type="ECO:0000256" key="4">
    <source>
        <dbReference type="ARBA" id="ARBA00022884"/>
    </source>
</evidence>
<dbReference type="AlphaFoldDB" id="A0A2Z5ZAU0"/>
<dbReference type="Pfam" id="PF03719">
    <property type="entry name" value="Ribosomal_S5_C"/>
    <property type="match status" value="1"/>
</dbReference>
<dbReference type="SUPFAM" id="SSF54211">
    <property type="entry name" value="Ribosomal protein S5 domain 2-like"/>
    <property type="match status" value="1"/>
</dbReference>
<evidence type="ECO:0000256" key="8">
    <source>
        <dbReference type="PROSITE-ProRule" id="PRU00268"/>
    </source>
</evidence>
<geneLocation type="plastid" evidence="11"/>
<accession>A0A2Z5ZAU0</accession>
<dbReference type="GO" id="GO:0019843">
    <property type="term" value="F:rRNA binding"/>
    <property type="evidence" value="ECO:0007669"/>
    <property type="project" value="UniProtKB-KW"/>
</dbReference>
<dbReference type="SUPFAM" id="SSF54768">
    <property type="entry name" value="dsRNA-binding domain-like"/>
    <property type="match status" value="1"/>
</dbReference>
<evidence type="ECO:0000256" key="5">
    <source>
        <dbReference type="ARBA" id="ARBA00022980"/>
    </source>
</evidence>
<keyword evidence="3" id="KW-0699">rRNA-binding</keyword>
<evidence type="ECO:0000259" key="10">
    <source>
        <dbReference type="PROSITE" id="PS50881"/>
    </source>
</evidence>
<dbReference type="PANTHER" id="PTHR48432:SF1">
    <property type="entry name" value="S5 DRBM DOMAIN-CONTAINING PROTEIN"/>
    <property type="match status" value="1"/>
</dbReference>
<sequence>MIKFFKVNNNIKKLDLKKLRLKERIIRITRVSKVTKGGKKMRFQAVIALGNKKGKVGIGMAKSKDTRDAIEKAKANGYRNLINFPITKSLSIHSPIIGKYKSSKILIKPAIIGSGIIAGGTARAIFETAGIKNIVAKQLGSNNKLNNAYALFNALKELSK</sequence>
<dbReference type="PROSITE" id="PS50881">
    <property type="entry name" value="S5_DSRBD"/>
    <property type="match status" value="1"/>
</dbReference>
<dbReference type="InterPro" id="IPR005324">
    <property type="entry name" value="Ribosomal_uS5_C"/>
</dbReference>
<dbReference type="Pfam" id="PF00333">
    <property type="entry name" value="Ribosomal_S5"/>
    <property type="match status" value="1"/>
</dbReference>
<evidence type="ECO:0000256" key="7">
    <source>
        <dbReference type="ARBA" id="ARBA00035156"/>
    </source>
</evidence>
<dbReference type="Gene3D" id="3.30.230.10">
    <property type="match status" value="1"/>
</dbReference>
<dbReference type="FunFam" id="3.30.230.10:FF:000002">
    <property type="entry name" value="30S ribosomal protein S5"/>
    <property type="match status" value="1"/>
</dbReference>
<protein>
    <recommendedName>
        <fullName evidence="7">Small ribosomal subunit protein uS5c</fullName>
    </recommendedName>
</protein>
<keyword evidence="4" id="KW-0694">RNA-binding</keyword>
<dbReference type="GO" id="GO:0009507">
    <property type="term" value="C:chloroplast"/>
    <property type="evidence" value="ECO:0007669"/>
    <property type="project" value="UniProtKB-SubCell"/>
</dbReference>
<evidence type="ECO:0000256" key="6">
    <source>
        <dbReference type="ARBA" id="ARBA00023274"/>
    </source>
</evidence>
<dbReference type="Gene3D" id="3.30.160.20">
    <property type="match status" value="1"/>
</dbReference>
<dbReference type="GO" id="GO:0006412">
    <property type="term" value="P:translation"/>
    <property type="evidence" value="ECO:0007669"/>
    <property type="project" value="InterPro"/>
</dbReference>
<gene>
    <name evidence="11" type="primary">rps5</name>
</gene>
<comment type="subcellular location">
    <subcellularLocation>
        <location evidence="1">Plastid</location>
        <location evidence="1">Chloroplast</location>
    </subcellularLocation>
</comment>
<keyword evidence="5 8" id="KW-0689">Ribosomal protein</keyword>
<dbReference type="PANTHER" id="PTHR48432">
    <property type="entry name" value="S5 DRBM DOMAIN-CONTAINING PROTEIN"/>
    <property type="match status" value="1"/>
</dbReference>
<organism evidence="11">
    <name type="scientific">Nitzschia sp. PL3-2</name>
    <dbReference type="NCBI Taxonomy" id="2083271"/>
    <lineage>
        <taxon>Eukaryota</taxon>
        <taxon>Sar</taxon>
        <taxon>Stramenopiles</taxon>
        <taxon>Ochrophyta</taxon>
        <taxon>Bacillariophyta</taxon>
        <taxon>Bacillariophyceae</taxon>
        <taxon>Bacillariophycidae</taxon>
        <taxon>Bacillariales</taxon>
        <taxon>Bacillariaceae</taxon>
        <taxon>Nitzschia</taxon>
    </lineage>
</organism>
<dbReference type="GO" id="GO:0015935">
    <property type="term" value="C:small ribosomal subunit"/>
    <property type="evidence" value="ECO:0007669"/>
    <property type="project" value="InterPro"/>
</dbReference>
<dbReference type="InterPro" id="IPR000851">
    <property type="entry name" value="Ribosomal_uS5"/>
</dbReference>
<keyword evidence="6 8" id="KW-0687">Ribonucleoprotein</keyword>
<feature type="domain" description="S5 DRBM" evidence="10">
    <location>
        <begin position="21"/>
        <end position="84"/>
    </location>
</feature>